<dbReference type="EMBL" id="QPJJ01000007">
    <property type="protein sequence ID" value="RCW69745.1"/>
    <property type="molecule type" value="Genomic_DNA"/>
</dbReference>
<protein>
    <submittedName>
        <fullName evidence="2">Uncharacterized protein</fullName>
    </submittedName>
</protein>
<evidence type="ECO:0000313" key="2">
    <source>
        <dbReference type="EMBL" id="RCW69745.1"/>
    </source>
</evidence>
<evidence type="ECO:0000313" key="3">
    <source>
        <dbReference type="Proteomes" id="UP000252585"/>
    </source>
</evidence>
<proteinExistence type="predicted"/>
<comment type="caution">
    <text evidence="2">The sequence shown here is derived from an EMBL/GenBank/DDBJ whole genome shotgun (WGS) entry which is preliminary data.</text>
</comment>
<evidence type="ECO:0000256" key="1">
    <source>
        <dbReference type="SAM" id="Phobius"/>
    </source>
</evidence>
<feature type="transmembrane region" description="Helical" evidence="1">
    <location>
        <begin position="24"/>
        <end position="46"/>
    </location>
</feature>
<keyword evidence="1" id="KW-1133">Transmembrane helix</keyword>
<keyword evidence="3" id="KW-1185">Reference proteome</keyword>
<dbReference type="Proteomes" id="UP000252585">
    <property type="component" value="Unassembled WGS sequence"/>
</dbReference>
<keyword evidence="1" id="KW-0472">Membrane</keyword>
<sequence>MLLLILALLLSAITLNLFGLMHFIPMYVTIPVLFIASYLTICGLFYKQRSKLIKFR</sequence>
<gene>
    <name evidence="2" type="ORF">DFR57_107134</name>
</gene>
<name>A0A368XPF9_9BACI</name>
<organism evidence="2 3">
    <name type="scientific">Saliterribacillus persicus</name>
    <dbReference type="NCBI Taxonomy" id="930114"/>
    <lineage>
        <taxon>Bacteria</taxon>
        <taxon>Bacillati</taxon>
        <taxon>Bacillota</taxon>
        <taxon>Bacilli</taxon>
        <taxon>Bacillales</taxon>
        <taxon>Bacillaceae</taxon>
        <taxon>Saliterribacillus</taxon>
    </lineage>
</organism>
<accession>A0A368XPF9</accession>
<keyword evidence="1" id="KW-0812">Transmembrane</keyword>
<dbReference type="AlphaFoldDB" id="A0A368XPF9"/>
<reference evidence="2 3" key="1">
    <citation type="submission" date="2018-07" db="EMBL/GenBank/DDBJ databases">
        <title>Genomic Encyclopedia of Type Strains, Phase IV (KMG-IV): sequencing the most valuable type-strain genomes for metagenomic binning, comparative biology and taxonomic classification.</title>
        <authorList>
            <person name="Goeker M."/>
        </authorList>
    </citation>
    <scope>NUCLEOTIDE SEQUENCE [LARGE SCALE GENOMIC DNA]</scope>
    <source>
        <strain evidence="2 3">DSM 27696</strain>
    </source>
</reference>